<dbReference type="GO" id="GO:0005524">
    <property type="term" value="F:ATP binding"/>
    <property type="evidence" value="ECO:0007669"/>
    <property type="project" value="UniProtKB-KW"/>
</dbReference>
<evidence type="ECO:0000256" key="8">
    <source>
        <dbReference type="ARBA" id="ARBA00022741"/>
    </source>
</evidence>
<dbReference type="SUPFAM" id="SSF53748">
    <property type="entry name" value="Phosphoglycerate kinase"/>
    <property type="match status" value="1"/>
</dbReference>
<keyword evidence="6" id="KW-0963">Cytoplasm</keyword>
<evidence type="ECO:0000256" key="7">
    <source>
        <dbReference type="ARBA" id="ARBA00022679"/>
    </source>
</evidence>
<dbReference type="Gene3D" id="3.40.50.1260">
    <property type="entry name" value="Phosphoglycerate kinase, N-terminal domain"/>
    <property type="match status" value="2"/>
</dbReference>
<dbReference type="GO" id="GO:0043531">
    <property type="term" value="F:ADP binding"/>
    <property type="evidence" value="ECO:0007669"/>
    <property type="project" value="TreeGrafter"/>
</dbReference>
<keyword evidence="7" id="KW-0808">Transferase</keyword>
<organism evidence="12">
    <name type="scientific">marine metagenome</name>
    <dbReference type="NCBI Taxonomy" id="408172"/>
    <lineage>
        <taxon>unclassified sequences</taxon>
        <taxon>metagenomes</taxon>
        <taxon>ecological metagenomes</taxon>
    </lineage>
</organism>
<name>A0A382ALQ9_9ZZZZ</name>
<comment type="subunit">
    <text evidence="4">Monomer.</text>
</comment>
<evidence type="ECO:0000313" key="12">
    <source>
        <dbReference type="EMBL" id="SVB01963.1"/>
    </source>
</evidence>
<gene>
    <name evidence="12" type="ORF">METZ01_LOCUS154817</name>
</gene>
<dbReference type="GO" id="GO:0005829">
    <property type="term" value="C:cytosol"/>
    <property type="evidence" value="ECO:0007669"/>
    <property type="project" value="TreeGrafter"/>
</dbReference>
<evidence type="ECO:0000256" key="6">
    <source>
        <dbReference type="ARBA" id="ARBA00022490"/>
    </source>
</evidence>
<dbReference type="Pfam" id="PF00162">
    <property type="entry name" value="PGK"/>
    <property type="match status" value="1"/>
</dbReference>
<dbReference type="EC" id="2.7.2.3" evidence="5"/>
<accession>A0A382ALQ9</accession>
<dbReference type="PRINTS" id="PR00477">
    <property type="entry name" value="PHGLYCKINASE"/>
</dbReference>
<reference evidence="12" key="1">
    <citation type="submission" date="2018-05" db="EMBL/GenBank/DDBJ databases">
        <authorList>
            <person name="Lanie J.A."/>
            <person name="Ng W.-L."/>
            <person name="Kazmierczak K.M."/>
            <person name="Andrzejewski T.M."/>
            <person name="Davidsen T.M."/>
            <person name="Wayne K.J."/>
            <person name="Tettelin H."/>
            <person name="Glass J.I."/>
            <person name="Rusch D."/>
            <person name="Podicherti R."/>
            <person name="Tsui H.-C.T."/>
            <person name="Winkler M.E."/>
        </authorList>
    </citation>
    <scope>NUCLEOTIDE SEQUENCE</scope>
</reference>
<dbReference type="GO" id="GO:0006094">
    <property type="term" value="P:gluconeogenesis"/>
    <property type="evidence" value="ECO:0007669"/>
    <property type="project" value="TreeGrafter"/>
</dbReference>
<keyword evidence="10" id="KW-0067">ATP-binding</keyword>
<dbReference type="EMBL" id="UINC01025765">
    <property type="protein sequence ID" value="SVB01963.1"/>
    <property type="molecule type" value="Genomic_DNA"/>
</dbReference>
<dbReference type="AlphaFoldDB" id="A0A382ALQ9"/>
<comment type="catalytic activity">
    <reaction evidence="1">
        <text>(2R)-3-phosphoglycerate + ATP = (2R)-3-phospho-glyceroyl phosphate + ADP</text>
        <dbReference type="Rhea" id="RHEA:14801"/>
        <dbReference type="ChEBI" id="CHEBI:30616"/>
        <dbReference type="ChEBI" id="CHEBI:57604"/>
        <dbReference type="ChEBI" id="CHEBI:58272"/>
        <dbReference type="ChEBI" id="CHEBI:456216"/>
        <dbReference type="EC" id="2.7.2.3"/>
    </reaction>
</comment>
<evidence type="ECO:0000256" key="4">
    <source>
        <dbReference type="ARBA" id="ARBA00011245"/>
    </source>
</evidence>
<evidence type="ECO:0000256" key="3">
    <source>
        <dbReference type="ARBA" id="ARBA00008982"/>
    </source>
</evidence>
<dbReference type="GO" id="GO:0004618">
    <property type="term" value="F:phosphoglycerate kinase activity"/>
    <property type="evidence" value="ECO:0007669"/>
    <property type="project" value="UniProtKB-EC"/>
</dbReference>
<proteinExistence type="inferred from homology"/>
<keyword evidence="8" id="KW-0547">Nucleotide-binding</keyword>
<dbReference type="GO" id="GO:0006096">
    <property type="term" value="P:glycolytic process"/>
    <property type="evidence" value="ECO:0007669"/>
    <property type="project" value="UniProtKB-KW"/>
</dbReference>
<protein>
    <recommendedName>
        <fullName evidence="5">phosphoglycerate kinase</fullName>
        <ecNumber evidence="5">2.7.2.3</ecNumber>
    </recommendedName>
</protein>
<dbReference type="PANTHER" id="PTHR11406:SF23">
    <property type="entry name" value="PHOSPHOGLYCERATE KINASE 1, CHLOROPLASTIC-RELATED"/>
    <property type="match status" value="1"/>
</dbReference>
<evidence type="ECO:0000256" key="10">
    <source>
        <dbReference type="ARBA" id="ARBA00022840"/>
    </source>
</evidence>
<keyword evidence="9" id="KW-0418">Kinase</keyword>
<evidence type="ECO:0000256" key="9">
    <source>
        <dbReference type="ARBA" id="ARBA00022777"/>
    </source>
</evidence>
<dbReference type="FunFam" id="3.40.50.1260:FF:000031">
    <property type="entry name" value="Phosphoglycerate kinase 1"/>
    <property type="match status" value="1"/>
</dbReference>
<comment type="similarity">
    <text evidence="3">Belongs to the phosphoglycerate kinase family.</text>
</comment>
<feature type="non-terminal residue" evidence="12">
    <location>
        <position position="297"/>
    </location>
</feature>
<comment type="pathway">
    <text evidence="2">Carbohydrate degradation; glycolysis; pyruvate from D-glyceraldehyde 3-phosphate: step 2/5.</text>
</comment>
<sequence>MRVDYNVPTDADGHIADDTRIRASLPTIRHVVEHGGRAILMSHLGRPKGVTETLRLKPVARRLSELLGQEVQAAVDCVGDEVARQVADMRDGDCLMLENVRFYGEETANDEIFARALAASGDIYVNDAFGSAHRAHASTEGVTQFIDVCVAGFLMQKELEYLYTAMAQPRRPFVVILGGAKVSDKIAVTRRFLEKADSVIIGGGMAYTFLKSSGVETGASLLDTDQLDFAAEVLESADAGYTQLLLPTDHIVAEQLEADASTETVGEIPPGWIGLDIGPETRMRFAVTIAAAGTILW</sequence>
<evidence type="ECO:0000256" key="2">
    <source>
        <dbReference type="ARBA" id="ARBA00004838"/>
    </source>
</evidence>
<dbReference type="InterPro" id="IPR036043">
    <property type="entry name" value="Phosphoglycerate_kinase_sf"/>
</dbReference>
<evidence type="ECO:0000256" key="11">
    <source>
        <dbReference type="ARBA" id="ARBA00023152"/>
    </source>
</evidence>
<keyword evidence="11" id="KW-0324">Glycolysis</keyword>
<dbReference type="InterPro" id="IPR015824">
    <property type="entry name" value="Phosphoglycerate_kinase_N"/>
</dbReference>
<dbReference type="FunFam" id="3.40.50.1260:FF:000006">
    <property type="entry name" value="Phosphoglycerate kinase"/>
    <property type="match status" value="1"/>
</dbReference>
<evidence type="ECO:0000256" key="5">
    <source>
        <dbReference type="ARBA" id="ARBA00013061"/>
    </source>
</evidence>
<dbReference type="InterPro" id="IPR001576">
    <property type="entry name" value="Phosphoglycerate_kinase"/>
</dbReference>
<dbReference type="PANTHER" id="PTHR11406">
    <property type="entry name" value="PHOSPHOGLYCERATE KINASE"/>
    <property type="match status" value="1"/>
</dbReference>
<evidence type="ECO:0000256" key="1">
    <source>
        <dbReference type="ARBA" id="ARBA00000642"/>
    </source>
</evidence>